<comment type="pathway">
    <text evidence="1 5">Purine metabolism; 7-cyano-7-deazaguanine biosynthesis.</text>
</comment>
<feature type="binding site" evidence="7">
    <location>
        <position position="33"/>
    </location>
    <ligand>
        <name>Zn(2+)</name>
        <dbReference type="ChEBI" id="CHEBI:29105"/>
    </ligand>
</feature>
<organism evidence="8 9">
    <name type="scientific">Mailhella massiliensis</name>
    <dbReference type="NCBI Taxonomy" id="1903261"/>
    <lineage>
        <taxon>Bacteria</taxon>
        <taxon>Pseudomonadati</taxon>
        <taxon>Thermodesulfobacteriota</taxon>
        <taxon>Desulfovibrionia</taxon>
        <taxon>Desulfovibrionales</taxon>
        <taxon>Desulfovibrionaceae</taxon>
        <taxon>Mailhella</taxon>
    </lineage>
</organism>
<feature type="binding site" evidence="7">
    <location>
        <position position="18"/>
    </location>
    <ligand>
        <name>Zn(2+)</name>
        <dbReference type="ChEBI" id="CHEBI:29105"/>
    </ligand>
</feature>
<evidence type="ECO:0000256" key="3">
    <source>
        <dbReference type="ARBA" id="ARBA00018141"/>
    </source>
</evidence>
<dbReference type="GO" id="GO:0046872">
    <property type="term" value="F:metal ion binding"/>
    <property type="evidence" value="ECO:0007669"/>
    <property type="project" value="UniProtKB-KW"/>
</dbReference>
<feature type="active site" description="Charge relay system" evidence="6">
    <location>
        <position position="72"/>
    </location>
</feature>
<dbReference type="Proteomes" id="UP000698963">
    <property type="component" value="Unassembled WGS sequence"/>
</dbReference>
<evidence type="ECO:0000313" key="8">
    <source>
        <dbReference type="EMBL" id="HJD96784.1"/>
    </source>
</evidence>
<evidence type="ECO:0000313" key="9">
    <source>
        <dbReference type="Proteomes" id="UP000698963"/>
    </source>
</evidence>
<dbReference type="InterPro" id="IPR007115">
    <property type="entry name" value="6-PTP_synth/QueD"/>
</dbReference>
<evidence type="ECO:0000256" key="2">
    <source>
        <dbReference type="ARBA" id="ARBA00008900"/>
    </source>
</evidence>
<feature type="binding site" evidence="7">
    <location>
        <position position="31"/>
    </location>
    <ligand>
        <name>Zn(2+)</name>
        <dbReference type="ChEBI" id="CHEBI:29105"/>
    </ligand>
</feature>
<reference evidence="8" key="1">
    <citation type="journal article" date="2021" name="PeerJ">
        <title>Extensive microbial diversity within the chicken gut microbiome revealed by metagenomics and culture.</title>
        <authorList>
            <person name="Gilroy R."/>
            <person name="Ravi A."/>
            <person name="Getino M."/>
            <person name="Pursley I."/>
            <person name="Horton D.L."/>
            <person name="Alikhan N.F."/>
            <person name="Baker D."/>
            <person name="Gharbi K."/>
            <person name="Hall N."/>
            <person name="Watson M."/>
            <person name="Adriaenssens E.M."/>
            <person name="Foster-Nyarko E."/>
            <person name="Jarju S."/>
            <person name="Secka A."/>
            <person name="Antonio M."/>
            <person name="Oren A."/>
            <person name="Chaudhuri R.R."/>
            <person name="La Ragione R."/>
            <person name="Hildebrand F."/>
            <person name="Pallen M.J."/>
        </authorList>
    </citation>
    <scope>NUCLEOTIDE SEQUENCE</scope>
    <source>
        <strain evidence="8">ChiGjej2B2-19336</strain>
    </source>
</reference>
<dbReference type="EMBL" id="DYZA01000074">
    <property type="protein sequence ID" value="HJD96784.1"/>
    <property type="molecule type" value="Genomic_DNA"/>
</dbReference>
<evidence type="ECO:0000256" key="1">
    <source>
        <dbReference type="ARBA" id="ARBA00005061"/>
    </source>
</evidence>
<dbReference type="GO" id="GO:0008616">
    <property type="term" value="P:tRNA queuosine(34) biosynthetic process"/>
    <property type="evidence" value="ECO:0007669"/>
    <property type="project" value="UniProtKB-KW"/>
</dbReference>
<feature type="active site" description="Charge relay system" evidence="6">
    <location>
        <position position="117"/>
    </location>
</feature>
<evidence type="ECO:0000256" key="6">
    <source>
        <dbReference type="PIRSR" id="PIRSR006113-1"/>
    </source>
</evidence>
<dbReference type="PIRSF" id="PIRSF006113">
    <property type="entry name" value="PTP_synth"/>
    <property type="match status" value="1"/>
</dbReference>
<comment type="cofactor">
    <cofactor evidence="5 7">
        <name>Zn(2+)</name>
        <dbReference type="ChEBI" id="CHEBI:29105"/>
    </cofactor>
    <text evidence="5 7">Binds 1 zinc ion per subunit.</text>
</comment>
<dbReference type="RefSeq" id="WP_304121331.1">
    <property type="nucleotide sequence ID" value="NZ_DYZA01000074.1"/>
</dbReference>
<name>A0A921DQR3_9BACT</name>
<dbReference type="InterPro" id="IPR038418">
    <property type="entry name" value="6-PTP_synth/QueD_sf"/>
</dbReference>
<dbReference type="EC" id="4.-.-.-" evidence="5"/>
<keyword evidence="5" id="KW-0671">Queuosine biosynthesis</keyword>
<keyword evidence="5 7" id="KW-0862">Zinc</keyword>
<keyword evidence="5" id="KW-0456">Lyase</keyword>
<proteinExistence type="inferred from homology"/>
<evidence type="ECO:0000256" key="5">
    <source>
        <dbReference type="PIRNR" id="PIRNR006113"/>
    </source>
</evidence>
<dbReference type="PANTHER" id="PTHR12589:SF8">
    <property type="entry name" value="6-CARBOXY-5,6,7,8-TETRAHYDROPTERIN SYNTHASE"/>
    <property type="match status" value="1"/>
</dbReference>
<comment type="caution">
    <text evidence="8">The sequence shown here is derived from an EMBL/GenBank/DDBJ whole genome shotgun (WGS) entry which is preliminary data.</text>
</comment>
<evidence type="ECO:0000256" key="4">
    <source>
        <dbReference type="ARBA" id="ARBA00048807"/>
    </source>
</evidence>
<protein>
    <recommendedName>
        <fullName evidence="3 5">6-carboxy-5,6,7,8-tetrahydropterin synthase</fullName>
        <ecNumber evidence="5">4.-.-.-</ecNumber>
    </recommendedName>
</protein>
<reference evidence="8" key="2">
    <citation type="submission" date="2021-09" db="EMBL/GenBank/DDBJ databases">
        <authorList>
            <person name="Gilroy R."/>
        </authorList>
    </citation>
    <scope>NUCLEOTIDE SEQUENCE</scope>
    <source>
        <strain evidence="8">ChiGjej2B2-19336</strain>
    </source>
</reference>
<comment type="similarity">
    <text evidence="2 5">Belongs to the PTPS family. QueD subfamily.</text>
</comment>
<evidence type="ECO:0000256" key="7">
    <source>
        <dbReference type="PIRSR" id="PIRSR006113-2"/>
    </source>
</evidence>
<sequence>MKKALWRLTVRGDFASAHALRHYEGKCEELHGHNYLVEMVVEGESLTPDTELVADFTQLKRELRAELALIDHRYLNELPPFDVINPSSENLARYLYRKMAERLSGLPVRMYSMTVGETPLQSATYQEIEG</sequence>
<dbReference type="PANTHER" id="PTHR12589">
    <property type="entry name" value="PYRUVOYL TETRAHYDROBIOPTERIN SYNTHASE"/>
    <property type="match status" value="1"/>
</dbReference>
<feature type="active site" description="Proton acceptor" evidence="6">
    <location>
        <position position="27"/>
    </location>
</feature>
<keyword evidence="5 7" id="KW-0479">Metal-binding</keyword>
<comment type="catalytic activity">
    <reaction evidence="4 5">
        <text>7,8-dihydroneopterin 3'-triphosphate + H2O = 6-carboxy-5,6,7,8-tetrahydropterin + triphosphate + acetaldehyde + 2 H(+)</text>
        <dbReference type="Rhea" id="RHEA:27966"/>
        <dbReference type="ChEBI" id="CHEBI:15343"/>
        <dbReference type="ChEBI" id="CHEBI:15377"/>
        <dbReference type="ChEBI" id="CHEBI:15378"/>
        <dbReference type="ChEBI" id="CHEBI:18036"/>
        <dbReference type="ChEBI" id="CHEBI:58462"/>
        <dbReference type="ChEBI" id="CHEBI:61032"/>
        <dbReference type="EC" id="4.1.2.50"/>
    </reaction>
</comment>
<dbReference type="Pfam" id="PF01242">
    <property type="entry name" value="PTPS"/>
    <property type="match status" value="1"/>
</dbReference>
<dbReference type="Gene3D" id="3.30.479.10">
    <property type="entry name" value="6-pyruvoyl tetrahydropterin synthase/QueD"/>
    <property type="match status" value="1"/>
</dbReference>
<dbReference type="GO" id="GO:0070497">
    <property type="term" value="F:6-carboxytetrahydropterin synthase activity"/>
    <property type="evidence" value="ECO:0007669"/>
    <property type="project" value="UniProtKB-EC"/>
</dbReference>
<accession>A0A921DQR3</accession>
<gene>
    <name evidence="8" type="ORF">K8W16_03960</name>
</gene>
<dbReference type="AlphaFoldDB" id="A0A921DQR3"/>
<dbReference type="SUPFAM" id="SSF55620">
    <property type="entry name" value="Tetrahydrobiopterin biosynthesis enzymes-like"/>
    <property type="match status" value="1"/>
</dbReference>